<evidence type="ECO:0000256" key="8">
    <source>
        <dbReference type="SAM" id="Phobius"/>
    </source>
</evidence>
<organism evidence="9 10">
    <name type="scientific">Chlorella vulgaris</name>
    <name type="common">Green alga</name>
    <dbReference type="NCBI Taxonomy" id="3077"/>
    <lineage>
        <taxon>Eukaryota</taxon>
        <taxon>Viridiplantae</taxon>
        <taxon>Chlorophyta</taxon>
        <taxon>core chlorophytes</taxon>
        <taxon>Trebouxiophyceae</taxon>
        <taxon>Chlorellales</taxon>
        <taxon>Chlorellaceae</taxon>
        <taxon>Chlorella clade</taxon>
        <taxon>Chlorella</taxon>
    </lineage>
</organism>
<dbReference type="GO" id="GO:0022857">
    <property type="term" value="F:transmembrane transporter activity"/>
    <property type="evidence" value="ECO:0007669"/>
    <property type="project" value="InterPro"/>
</dbReference>
<dbReference type="SUPFAM" id="SSF103473">
    <property type="entry name" value="MFS general substrate transporter"/>
    <property type="match status" value="1"/>
</dbReference>
<evidence type="ECO:0000256" key="3">
    <source>
        <dbReference type="ARBA" id="ARBA00022475"/>
    </source>
</evidence>
<feature type="transmembrane region" description="Helical" evidence="8">
    <location>
        <begin position="529"/>
        <end position="547"/>
    </location>
</feature>
<evidence type="ECO:0000256" key="4">
    <source>
        <dbReference type="ARBA" id="ARBA00022692"/>
    </source>
</evidence>
<dbReference type="Proteomes" id="UP001055712">
    <property type="component" value="Unassembled WGS sequence"/>
</dbReference>
<dbReference type="PANTHER" id="PTHR23517:SF3">
    <property type="entry name" value="INTEGRAL MEMBRANE TRANSPORT PROTEIN"/>
    <property type="match status" value="1"/>
</dbReference>
<proteinExistence type="predicted"/>
<feature type="transmembrane region" description="Helical" evidence="8">
    <location>
        <begin position="62"/>
        <end position="86"/>
    </location>
</feature>
<evidence type="ECO:0000313" key="10">
    <source>
        <dbReference type="Proteomes" id="UP001055712"/>
    </source>
</evidence>
<evidence type="ECO:0000256" key="2">
    <source>
        <dbReference type="ARBA" id="ARBA00022448"/>
    </source>
</evidence>
<dbReference type="Gene3D" id="1.20.1250.20">
    <property type="entry name" value="MFS general substrate transporter like domains"/>
    <property type="match status" value="1"/>
</dbReference>
<dbReference type="Pfam" id="PF07690">
    <property type="entry name" value="MFS_1"/>
    <property type="match status" value="1"/>
</dbReference>
<feature type="transmembrane region" description="Helical" evidence="8">
    <location>
        <begin position="197"/>
        <end position="216"/>
    </location>
</feature>
<dbReference type="InterPro" id="IPR011701">
    <property type="entry name" value="MFS"/>
</dbReference>
<reference evidence="9" key="2">
    <citation type="submission" date="2020-11" db="EMBL/GenBank/DDBJ databases">
        <authorList>
            <person name="Cecchin M."/>
            <person name="Marcolungo L."/>
            <person name="Rossato M."/>
            <person name="Girolomoni L."/>
            <person name="Cosentino E."/>
            <person name="Cuine S."/>
            <person name="Li-Beisson Y."/>
            <person name="Delledonne M."/>
            <person name="Ballottari M."/>
        </authorList>
    </citation>
    <scope>NUCLEOTIDE SEQUENCE</scope>
    <source>
        <strain evidence="9">211/11P</strain>
        <tissue evidence="9">Whole cell</tissue>
    </source>
</reference>
<evidence type="ECO:0000256" key="5">
    <source>
        <dbReference type="ARBA" id="ARBA00022989"/>
    </source>
</evidence>
<sequence>MSPFRAAWRQTKAGFLSLEGSPRDLYLIFVLKLLDSYSYFSLSRSLTLLLTEEFEVSDYNAGVWYGVWGSLLTLYGFVLGGTIDYLGVRRSLLISFLLNGSSRLVMAATQSRTVLLLMLLGPNTIAGSLGIPVMTIGVKRYTHEGNRGYSFAIFYTIMNSAALTQGVIMDSFRIGFKHGFRIASLPDHSLLNSGSRLFLASGCIASLIGLIVSLTLNEAAQPPAPKRTGSEDLEGSTHSHRSASSADVEVELPASPEAPLLGPSASQANGGSSSAAPTPRLRLLGSDAKHDPAVHDASAAAAADGEEPAGSSLAPPGALEGVREVLRSRGFWRYLAMCFITVNLKSVFRHLDATLPKYQLRAFGCNTPIGLIYSINPALIILLVPLAGAMLTGFQHFDVIHWGGYISALSPFWIVAFNSAWSTAAFVAMLSIGEAIWSPRWYDYSMSIAPNGREGIFTALASAPLFAAMLPTGMISGALLQAYCPDNGQCAEREEEGDGGASRRLLGLMTGRGLAAPGDPEPYSCNGRMLWTIVGLITLSSPLMVLLTQRWVRPAAGDFARLEGTHRPGPLTEGECFDVNDADPTVVLENVFESSLLHAAESGSASGTAGVGTATGATVPAPHASTIS</sequence>
<feature type="compositionally biased region" description="Low complexity" evidence="7">
    <location>
        <begin position="262"/>
        <end position="276"/>
    </location>
</feature>
<dbReference type="OrthoDB" id="566532at2759"/>
<name>A0A9D4Z0Q1_CHLVU</name>
<evidence type="ECO:0000256" key="1">
    <source>
        <dbReference type="ARBA" id="ARBA00004651"/>
    </source>
</evidence>
<feature type="region of interest" description="Disordered" evidence="7">
    <location>
        <begin position="221"/>
        <end position="280"/>
    </location>
</feature>
<evidence type="ECO:0000256" key="7">
    <source>
        <dbReference type="SAM" id="MobiDB-lite"/>
    </source>
</evidence>
<dbReference type="InterPro" id="IPR036259">
    <property type="entry name" value="MFS_trans_sf"/>
</dbReference>
<evidence type="ECO:0000313" key="9">
    <source>
        <dbReference type="EMBL" id="KAI3436351.1"/>
    </source>
</evidence>
<reference evidence="9" key="1">
    <citation type="journal article" date="2019" name="Plant J.">
        <title>Chlorella vulgaris genome assembly and annotation reveals the molecular basis for metabolic acclimation to high light conditions.</title>
        <authorList>
            <person name="Cecchin M."/>
            <person name="Marcolungo L."/>
            <person name="Rossato M."/>
            <person name="Girolomoni L."/>
            <person name="Cosentino E."/>
            <person name="Cuine S."/>
            <person name="Li-Beisson Y."/>
            <person name="Delledonne M."/>
            <person name="Ballottari M."/>
        </authorList>
    </citation>
    <scope>NUCLEOTIDE SEQUENCE</scope>
    <source>
        <strain evidence="9">211/11P</strain>
    </source>
</reference>
<protein>
    <recommendedName>
        <fullName evidence="11">MFS general substrate transporter</fullName>
    </recommendedName>
</protein>
<feature type="region of interest" description="Disordered" evidence="7">
    <location>
        <begin position="603"/>
        <end position="628"/>
    </location>
</feature>
<keyword evidence="5 8" id="KW-1133">Transmembrane helix</keyword>
<gene>
    <name evidence="9" type="ORF">D9Q98_002404</name>
</gene>
<feature type="transmembrane region" description="Helical" evidence="8">
    <location>
        <begin position="369"/>
        <end position="392"/>
    </location>
</feature>
<evidence type="ECO:0008006" key="11">
    <source>
        <dbReference type="Google" id="ProtNLM"/>
    </source>
</evidence>
<feature type="transmembrane region" description="Helical" evidence="8">
    <location>
        <begin position="412"/>
        <end position="437"/>
    </location>
</feature>
<feature type="transmembrane region" description="Helical" evidence="8">
    <location>
        <begin position="457"/>
        <end position="479"/>
    </location>
</feature>
<dbReference type="GO" id="GO:0005886">
    <property type="term" value="C:plasma membrane"/>
    <property type="evidence" value="ECO:0007669"/>
    <property type="project" value="UniProtKB-SubCell"/>
</dbReference>
<accession>A0A9D4Z0Q1</accession>
<comment type="caution">
    <text evidence="9">The sequence shown here is derived from an EMBL/GenBank/DDBJ whole genome shotgun (WGS) entry which is preliminary data.</text>
</comment>
<keyword evidence="4 8" id="KW-0812">Transmembrane</keyword>
<feature type="transmembrane region" description="Helical" evidence="8">
    <location>
        <begin position="113"/>
        <end position="133"/>
    </location>
</feature>
<keyword evidence="10" id="KW-1185">Reference proteome</keyword>
<keyword evidence="2" id="KW-0813">Transport</keyword>
<feature type="region of interest" description="Disordered" evidence="7">
    <location>
        <begin position="294"/>
        <end position="316"/>
    </location>
</feature>
<dbReference type="InterPro" id="IPR050171">
    <property type="entry name" value="MFS_Transporters"/>
</dbReference>
<keyword evidence="6 8" id="KW-0472">Membrane</keyword>
<keyword evidence="3" id="KW-1003">Cell membrane</keyword>
<dbReference type="PANTHER" id="PTHR23517">
    <property type="entry name" value="RESISTANCE PROTEIN MDTM, PUTATIVE-RELATED-RELATED"/>
    <property type="match status" value="1"/>
</dbReference>
<dbReference type="AlphaFoldDB" id="A0A9D4Z0Q1"/>
<feature type="transmembrane region" description="Helical" evidence="8">
    <location>
        <begin position="153"/>
        <end position="176"/>
    </location>
</feature>
<comment type="subcellular location">
    <subcellularLocation>
        <location evidence="1">Cell membrane</location>
        <topology evidence="1">Multi-pass membrane protein</topology>
    </subcellularLocation>
</comment>
<dbReference type="EMBL" id="SIDB01000002">
    <property type="protein sequence ID" value="KAI3436351.1"/>
    <property type="molecule type" value="Genomic_DNA"/>
</dbReference>
<feature type="compositionally biased region" description="Low complexity" evidence="7">
    <location>
        <begin position="295"/>
        <end position="312"/>
    </location>
</feature>
<evidence type="ECO:0000256" key="6">
    <source>
        <dbReference type="ARBA" id="ARBA00023136"/>
    </source>
</evidence>